<evidence type="ECO:0000313" key="6">
    <source>
        <dbReference type="Proteomes" id="UP001161247"/>
    </source>
</evidence>
<dbReference type="GO" id="GO:0003677">
    <property type="term" value="F:DNA binding"/>
    <property type="evidence" value="ECO:0007669"/>
    <property type="project" value="UniProtKB-UniRule"/>
</dbReference>
<evidence type="ECO:0000256" key="1">
    <source>
        <dbReference type="ARBA" id="ARBA00004123"/>
    </source>
</evidence>
<keyword evidence="2" id="KW-0238">DNA-binding</keyword>
<dbReference type="Proteomes" id="UP001161247">
    <property type="component" value="Chromosome 8"/>
</dbReference>
<evidence type="ECO:0000256" key="3">
    <source>
        <dbReference type="SAM" id="MobiDB-lite"/>
    </source>
</evidence>
<evidence type="ECO:0000313" key="5">
    <source>
        <dbReference type="EMBL" id="CAI9117159.1"/>
    </source>
</evidence>
<dbReference type="GO" id="GO:0005634">
    <property type="term" value="C:nucleus"/>
    <property type="evidence" value="ECO:0007669"/>
    <property type="project" value="UniProtKB-SubCell"/>
</dbReference>
<dbReference type="InterPro" id="IPR042160">
    <property type="entry name" value="HD-Zip_IV"/>
</dbReference>
<comment type="subcellular location">
    <subcellularLocation>
        <location evidence="1 2">Nucleus</location>
    </subcellularLocation>
</comment>
<feature type="region of interest" description="Disordered" evidence="3">
    <location>
        <begin position="1"/>
        <end position="31"/>
    </location>
</feature>
<proteinExistence type="predicted"/>
<keyword evidence="2" id="KW-0539">Nucleus</keyword>
<dbReference type="Gene3D" id="1.10.10.60">
    <property type="entry name" value="Homeodomain-like"/>
    <property type="match status" value="1"/>
</dbReference>
<accession>A0AAV1EBU9</accession>
<dbReference type="EMBL" id="OX459125">
    <property type="protein sequence ID" value="CAI9117159.1"/>
    <property type="molecule type" value="Genomic_DNA"/>
</dbReference>
<evidence type="ECO:0000259" key="4">
    <source>
        <dbReference type="PROSITE" id="PS50071"/>
    </source>
</evidence>
<dbReference type="SUPFAM" id="SSF46689">
    <property type="entry name" value="Homeodomain-like"/>
    <property type="match status" value="1"/>
</dbReference>
<organism evidence="5 6">
    <name type="scientific">Oldenlandia corymbosa var. corymbosa</name>
    <dbReference type="NCBI Taxonomy" id="529605"/>
    <lineage>
        <taxon>Eukaryota</taxon>
        <taxon>Viridiplantae</taxon>
        <taxon>Streptophyta</taxon>
        <taxon>Embryophyta</taxon>
        <taxon>Tracheophyta</taxon>
        <taxon>Spermatophyta</taxon>
        <taxon>Magnoliopsida</taxon>
        <taxon>eudicotyledons</taxon>
        <taxon>Gunneridae</taxon>
        <taxon>Pentapetalae</taxon>
        <taxon>asterids</taxon>
        <taxon>lamiids</taxon>
        <taxon>Gentianales</taxon>
        <taxon>Rubiaceae</taxon>
        <taxon>Rubioideae</taxon>
        <taxon>Spermacoceae</taxon>
        <taxon>Hedyotis-Oldenlandia complex</taxon>
        <taxon>Oldenlandia</taxon>
    </lineage>
</organism>
<protein>
    <submittedName>
        <fullName evidence="5">OLC1v1018503C1</fullName>
    </submittedName>
</protein>
<sequence>MDSGDELSGYGVDDEVSYGSSGEKRKRPYFRHSPDQIQVLETQIKFWFQNRRTQFKTQQEKVENETLKEESERLGTENRMLREAVANPYCSNCLGIALTPEEQSRQQFYHTMLRQNLILHNDYQRLRDMMALRRAPGFGF</sequence>
<dbReference type="PANTHER" id="PTHR45654">
    <property type="entry name" value="HOMEOBOX-LEUCINE ZIPPER PROTEIN MERISTEM L1"/>
    <property type="match status" value="1"/>
</dbReference>
<feature type="DNA-binding region" description="Homeobox" evidence="2">
    <location>
        <begin position="37"/>
        <end position="59"/>
    </location>
</feature>
<dbReference type="PANTHER" id="PTHR45654:SF77">
    <property type="entry name" value="HOMEOBOX-LEUCINE ZIPPER PROTEIN MERISTEM L1"/>
    <property type="match status" value="1"/>
</dbReference>
<evidence type="ECO:0000256" key="2">
    <source>
        <dbReference type="PROSITE-ProRule" id="PRU00108"/>
    </source>
</evidence>
<dbReference type="AlphaFoldDB" id="A0AAV1EBU9"/>
<reference evidence="5" key="1">
    <citation type="submission" date="2023-03" db="EMBL/GenBank/DDBJ databases">
        <authorList>
            <person name="Julca I."/>
        </authorList>
    </citation>
    <scope>NUCLEOTIDE SEQUENCE</scope>
</reference>
<dbReference type="PROSITE" id="PS50071">
    <property type="entry name" value="HOMEOBOX_2"/>
    <property type="match status" value="1"/>
</dbReference>
<dbReference type="InterPro" id="IPR001356">
    <property type="entry name" value="HD"/>
</dbReference>
<dbReference type="InterPro" id="IPR009057">
    <property type="entry name" value="Homeodomain-like_sf"/>
</dbReference>
<gene>
    <name evidence="5" type="ORF">OLC1_LOCUS23261</name>
</gene>
<feature type="domain" description="Homeobox" evidence="4">
    <location>
        <begin position="35"/>
        <end position="58"/>
    </location>
</feature>
<keyword evidence="6" id="KW-1185">Reference proteome</keyword>
<keyword evidence="2" id="KW-0371">Homeobox</keyword>
<dbReference type="CDD" id="cd00086">
    <property type="entry name" value="homeodomain"/>
    <property type="match status" value="1"/>
</dbReference>
<name>A0AAV1EBU9_OLDCO</name>